<dbReference type="GO" id="GO:0008234">
    <property type="term" value="F:cysteine-type peptidase activity"/>
    <property type="evidence" value="ECO:0007669"/>
    <property type="project" value="UniProtKB-KW"/>
</dbReference>
<dbReference type="InterPro" id="IPR038765">
    <property type="entry name" value="Papain-like_cys_pep_sf"/>
</dbReference>
<accession>A0A1L7CY57</accession>
<evidence type="ECO:0000313" key="9">
    <source>
        <dbReference type="Proteomes" id="UP000185469"/>
    </source>
</evidence>
<evidence type="ECO:0000256" key="2">
    <source>
        <dbReference type="ARBA" id="ARBA00022670"/>
    </source>
</evidence>
<dbReference type="PANTHER" id="PTHR47359">
    <property type="entry name" value="PEPTIDOGLYCAN DL-ENDOPEPTIDASE CWLO"/>
    <property type="match status" value="1"/>
</dbReference>
<dbReference type="AlphaFoldDB" id="A0A1L7CY57"/>
<keyword evidence="9" id="KW-1185">Reference proteome</keyword>
<dbReference type="InterPro" id="IPR000064">
    <property type="entry name" value="NLP_P60_dom"/>
</dbReference>
<reference evidence="8 9" key="1">
    <citation type="submission" date="2014-08" db="EMBL/GenBank/DDBJ databases">
        <title>Complete genome sequence of Corynebacterium sphenisci CECT 5990(T) (=DSM 44792(T)), isolated from healthy wild penguins.</title>
        <authorList>
            <person name="Ruckert C."/>
            <person name="Albersmeier A."/>
            <person name="Winkler A."/>
            <person name="Kalinowski J."/>
        </authorList>
    </citation>
    <scope>NUCLEOTIDE SEQUENCE [LARGE SCALE GENOMIC DNA]</scope>
    <source>
        <strain evidence="8 9">DSM 44792</strain>
    </source>
</reference>
<dbReference type="SUPFAM" id="SSF54001">
    <property type="entry name" value="Cysteine proteinases"/>
    <property type="match status" value="1"/>
</dbReference>
<proteinExistence type="inferred from homology"/>
<protein>
    <submittedName>
        <fullName evidence="8">Cell wall hydrolase</fullName>
    </submittedName>
</protein>
<evidence type="ECO:0000256" key="6">
    <source>
        <dbReference type="SAM" id="MobiDB-lite"/>
    </source>
</evidence>
<evidence type="ECO:0000256" key="5">
    <source>
        <dbReference type="SAM" id="Coils"/>
    </source>
</evidence>
<dbReference type="EMBL" id="CP009248">
    <property type="protein sequence ID" value="APT90757.1"/>
    <property type="molecule type" value="Genomic_DNA"/>
</dbReference>
<keyword evidence="2" id="KW-0645">Protease</keyword>
<dbReference type="Gene3D" id="6.10.250.3150">
    <property type="match status" value="1"/>
</dbReference>
<dbReference type="PANTHER" id="PTHR47359:SF3">
    <property type="entry name" value="NLP_P60 DOMAIN-CONTAINING PROTEIN-RELATED"/>
    <property type="match status" value="1"/>
</dbReference>
<keyword evidence="4" id="KW-0788">Thiol protease</keyword>
<feature type="compositionally biased region" description="Low complexity" evidence="6">
    <location>
        <begin position="343"/>
        <end position="371"/>
    </location>
</feature>
<comment type="similarity">
    <text evidence="1">Belongs to the peptidase C40 family.</text>
</comment>
<dbReference type="Proteomes" id="UP000185469">
    <property type="component" value="Chromosome"/>
</dbReference>
<feature type="compositionally biased region" description="Basic and acidic residues" evidence="6">
    <location>
        <begin position="239"/>
        <end position="250"/>
    </location>
</feature>
<evidence type="ECO:0000256" key="4">
    <source>
        <dbReference type="ARBA" id="ARBA00022807"/>
    </source>
</evidence>
<dbReference type="PROSITE" id="PS51935">
    <property type="entry name" value="NLPC_P60"/>
    <property type="match status" value="1"/>
</dbReference>
<evidence type="ECO:0000313" key="8">
    <source>
        <dbReference type="EMBL" id="APT90757.1"/>
    </source>
</evidence>
<feature type="coiled-coil region" evidence="5">
    <location>
        <begin position="38"/>
        <end position="93"/>
    </location>
</feature>
<keyword evidence="5" id="KW-0175">Coiled coil</keyword>
<feature type="compositionally biased region" description="Low complexity" evidence="6">
    <location>
        <begin position="276"/>
        <end position="306"/>
    </location>
</feature>
<feature type="compositionally biased region" description="Basic and acidic residues" evidence="6">
    <location>
        <begin position="260"/>
        <end position="275"/>
    </location>
</feature>
<keyword evidence="3 8" id="KW-0378">Hydrolase</keyword>
<dbReference type="Pfam" id="PF00877">
    <property type="entry name" value="NLPC_P60"/>
    <property type="match status" value="1"/>
</dbReference>
<dbReference type="Gene3D" id="3.90.1720.10">
    <property type="entry name" value="endopeptidase domain like (from Nostoc punctiforme)"/>
    <property type="match status" value="1"/>
</dbReference>
<name>A0A1L7CY57_9CORY</name>
<evidence type="ECO:0000259" key="7">
    <source>
        <dbReference type="PROSITE" id="PS51935"/>
    </source>
</evidence>
<dbReference type="InterPro" id="IPR051794">
    <property type="entry name" value="PG_Endopeptidase_C40"/>
</dbReference>
<feature type="region of interest" description="Disordered" evidence="6">
    <location>
        <begin position="239"/>
        <end position="385"/>
    </location>
</feature>
<gene>
    <name evidence="8" type="ORF">CSPHI_06525</name>
</gene>
<dbReference type="GO" id="GO:0006508">
    <property type="term" value="P:proteolysis"/>
    <property type="evidence" value="ECO:0007669"/>
    <property type="project" value="UniProtKB-KW"/>
</dbReference>
<evidence type="ECO:0000256" key="3">
    <source>
        <dbReference type="ARBA" id="ARBA00022801"/>
    </source>
</evidence>
<dbReference type="KEGG" id="csph:CSPHI_06525"/>
<evidence type="ECO:0000256" key="1">
    <source>
        <dbReference type="ARBA" id="ARBA00007074"/>
    </source>
</evidence>
<dbReference type="STRING" id="1437874.CSPHI_06525"/>
<feature type="domain" description="NlpC/P60" evidence="7">
    <location>
        <begin position="384"/>
        <end position="522"/>
    </location>
</feature>
<sequence length="522" mass="53505">MAGMFASQAQFAAAEPRNVDPAEIAAAQGAADSAAGVLQSLVGQVAETEGSLADLELELGGVREDVNRAMVDLDRANAEADRARAAVDSARADLDGSRTRLRVEQGRFNELARAIMRQGKTIGSALGGADNVGQALERASVLRRKADEQRAILEDLVRARTRDANLEAALRVAGREAAAAAEAAAARKSDAEAAFAAAQDRLAERQGDLERARAARDSAIAQLEAARAAVDQLHRDRAAYEDEQERKRAEAAAAEAAAEAAREEAAEKAAEERAAGADSDAATTETAGEPGSTGSDTAGATGTESTGESDDPADVTESGAADTGTAESDGTGSGTAEADATESDGTGSGTADSGTGESGATTAPAQTAAPTDPESASPAAGSRSAKIEKVISRAMAQLGTPYAWGGGNASGPTKGIRDGGTADRHGDYNKVGFDCSGLTLYAYAGVGITLPHYTGYQYQRGTHYPVSQMQRGDLLFWGPNGHGHVAIYLGDGTMIEAPHSGSVVKISKVRYNGMTPNVVRLL</sequence>
<organism evidence="8 9">
    <name type="scientific">Corynebacterium sphenisci DSM 44792</name>
    <dbReference type="NCBI Taxonomy" id="1437874"/>
    <lineage>
        <taxon>Bacteria</taxon>
        <taxon>Bacillati</taxon>
        <taxon>Actinomycetota</taxon>
        <taxon>Actinomycetes</taxon>
        <taxon>Mycobacteriales</taxon>
        <taxon>Corynebacteriaceae</taxon>
        <taxon>Corynebacterium</taxon>
    </lineage>
</organism>